<feature type="domain" description="Penicillin-binding protein transpeptidase" evidence="2">
    <location>
        <begin position="160"/>
        <end position="463"/>
    </location>
</feature>
<comment type="caution">
    <text evidence="4">The sequence shown here is derived from an EMBL/GenBank/DDBJ whole genome shotgun (WGS) entry which is preliminary data.</text>
</comment>
<dbReference type="Gene3D" id="3.90.1310.10">
    <property type="entry name" value="Penicillin-binding protein 2a (Domain 2)"/>
    <property type="match status" value="1"/>
</dbReference>
<dbReference type="InterPro" id="IPR001460">
    <property type="entry name" value="PCN-bd_Tpept"/>
</dbReference>
<name>A0A8H2MET0_9FIRM</name>
<keyword evidence="5" id="KW-1185">Reference proteome</keyword>
<keyword evidence="1" id="KW-0472">Membrane</keyword>
<evidence type="ECO:0000256" key="1">
    <source>
        <dbReference type="SAM" id="Phobius"/>
    </source>
</evidence>
<dbReference type="InterPro" id="IPR050515">
    <property type="entry name" value="Beta-lactam/transpept"/>
</dbReference>
<accession>A0A8H2MET0</accession>
<dbReference type="PANTHER" id="PTHR30627:SF24">
    <property type="entry name" value="PENICILLIN-BINDING PROTEIN 4B"/>
    <property type="match status" value="1"/>
</dbReference>
<dbReference type="InterPro" id="IPR054120">
    <property type="entry name" value="PBPA_dimer"/>
</dbReference>
<evidence type="ECO:0000259" key="3">
    <source>
        <dbReference type="Pfam" id="PF21922"/>
    </source>
</evidence>
<feature type="transmembrane region" description="Helical" evidence="1">
    <location>
        <begin position="9"/>
        <end position="32"/>
    </location>
</feature>
<evidence type="ECO:0000259" key="2">
    <source>
        <dbReference type="Pfam" id="PF00905"/>
    </source>
</evidence>
<feature type="domain" description="Penicillin binding protein A dimerisation" evidence="3">
    <location>
        <begin position="56"/>
        <end position="131"/>
    </location>
</feature>
<dbReference type="InterPro" id="IPR036138">
    <property type="entry name" value="PBP_dimer_sf"/>
</dbReference>
<dbReference type="Pfam" id="PF21922">
    <property type="entry name" value="PBP_dimer_2"/>
    <property type="match status" value="1"/>
</dbReference>
<dbReference type="SUPFAM" id="SSF56601">
    <property type="entry name" value="beta-lactamase/transpeptidase-like"/>
    <property type="match status" value="1"/>
</dbReference>
<organism evidence="4 5">
    <name type="scientific">Urinicoccus massiliensis</name>
    <dbReference type="NCBI Taxonomy" id="1723382"/>
    <lineage>
        <taxon>Bacteria</taxon>
        <taxon>Bacillati</taxon>
        <taxon>Bacillota</taxon>
        <taxon>Tissierellia</taxon>
        <taxon>Tissierellales</taxon>
        <taxon>Peptoniphilaceae</taxon>
        <taxon>Urinicoccus</taxon>
    </lineage>
</organism>
<sequence length="473" mass="52224">MNPKEHRRILVLLSGLTFLSLSLILYLTYFMFFQADAVKKHSANRRSWIEEAKIQRGIIRDRNAEVIAYSKGHEGDYRRFYNYPRIYSHIVGYANPSLGKGGLELSYNDQLLNKGSFMRFNSLKNFLSNNKLGNNLNLTIDTNLQNYAHKVLEETDRKCAAVILNPKTGEIYSMVSLPDFDASTIVEDWSDISSRADGPLVNRVTQGLYPPGSTFKILTSVGLLENPNIDQSYVDEGTQTINGRVFKNAVPDRKYGKINLKTAFSQSLNTYFVSKGVKLGANTLGNVADRFMFNKTIDFDLPVKKSVFNYSNSLDNTQLAASSIGQGKVLATPLEMALVSAAIANDGKMMEPYLVAEVESADGVTIDKHEPKVLSEVTKKEVSDQVKDLMINVVRNGNGSKAYSKGLKIAGKTGTAENSSGKDHAWFVGFAPASDPKFAIAVIVEQTEGYGGTVAAPIARDLLRYANKHVIVN</sequence>
<dbReference type="EMBL" id="CAACYI010000001">
    <property type="protein sequence ID" value="VFB16340.1"/>
    <property type="molecule type" value="Genomic_DNA"/>
</dbReference>
<dbReference type="PANTHER" id="PTHR30627">
    <property type="entry name" value="PEPTIDOGLYCAN D,D-TRANSPEPTIDASE"/>
    <property type="match status" value="1"/>
</dbReference>
<keyword evidence="1" id="KW-1133">Transmembrane helix</keyword>
<dbReference type="SUPFAM" id="SSF56519">
    <property type="entry name" value="Penicillin binding protein dimerisation domain"/>
    <property type="match status" value="1"/>
</dbReference>
<dbReference type="AlphaFoldDB" id="A0A8H2MET0"/>
<reference evidence="4 5" key="1">
    <citation type="submission" date="2019-02" db="EMBL/GenBank/DDBJ databases">
        <authorList>
            <consortium name="Pathogen Informatics"/>
        </authorList>
    </citation>
    <scope>NUCLEOTIDE SEQUENCE [LARGE SCALE GENOMIC DNA]</scope>
    <source>
        <strain evidence="4 5">3012STDY7089603</strain>
    </source>
</reference>
<gene>
    <name evidence="4" type="primary">pbpA</name>
    <name evidence="4" type="ORF">NCTC13150_00862</name>
</gene>
<dbReference type="GO" id="GO:0005886">
    <property type="term" value="C:plasma membrane"/>
    <property type="evidence" value="ECO:0007669"/>
    <property type="project" value="TreeGrafter"/>
</dbReference>
<evidence type="ECO:0000313" key="5">
    <source>
        <dbReference type="Proteomes" id="UP000377798"/>
    </source>
</evidence>
<dbReference type="Proteomes" id="UP000377798">
    <property type="component" value="Unassembled WGS sequence"/>
</dbReference>
<protein>
    <submittedName>
        <fullName evidence="4">Penicillin-binding protein A</fullName>
    </submittedName>
</protein>
<evidence type="ECO:0000313" key="4">
    <source>
        <dbReference type="EMBL" id="VFB16340.1"/>
    </source>
</evidence>
<dbReference type="Gene3D" id="3.40.710.10">
    <property type="entry name" value="DD-peptidase/beta-lactamase superfamily"/>
    <property type="match status" value="1"/>
</dbReference>
<dbReference type="Pfam" id="PF00905">
    <property type="entry name" value="Transpeptidase"/>
    <property type="match status" value="1"/>
</dbReference>
<dbReference type="RefSeq" id="WP_072469247.1">
    <property type="nucleotide sequence ID" value="NZ_CAACYI010000001.1"/>
</dbReference>
<dbReference type="GO" id="GO:0071555">
    <property type="term" value="P:cell wall organization"/>
    <property type="evidence" value="ECO:0007669"/>
    <property type="project" value="TreeGrafter"/>
</dbReference>
<keyword evidence="1" id="KW-0812">Transmembrane</keyword>
<proteinExistence type="predicted"/>
<dbReference type="GO" id="GO:0008658">
    <property type="term" value="F:penicillin binding"/>
    <property type="evidence" value="ECO:0007669"/>
    <property type="project" value="InterPro"/>
</dbReference>
<dbReference type="InterPro" id="IPR012338">
    <property type="entry name" value="Beta-lactam/transpept-like"/>
</dbReference>
<dbReference type="GO" id="GO:0071972">
    <property type="term" value="F:peptidoglycan L,D-transpeptidase activity"/>
    <property type="evidence" value="ECO:0007669"/>
    <property type="project" value="TreeGrafter"/>
</dbReference>